<keyword evidence="2" id="KW-1185">Reference proteome</keyword>
<accession>A0A7G8PUZ9</accession>
<dbReference type="Proteomes" id="UP000515514">
    <property type="component" value="Chromosome"/>
</dbReference>
<dbReference type="KEGG" id="alti:ALE3EI_1611"/>
<evidence type="ECO:0000313" key="1">
    <source>
        <dbReference type="EMBL" id="QNJ98165.1"/>
    </source>
</evidence>
<proteinExistence type="predicted"/>
<organism evidence="1 2">
    <name type="scientific">Constantimarinum furrinae</name>
    <dbReference type="NCBI Taxonomy" id="2562285"/>
    <lineage>
        <taxon>Bacteria</taxon>
        <taxon>Pseudomonadati</taxon>
        <taxon>Bacteroidota</taxon>
        <taxon>Flavobacteriia</taxon>
        <taxon>Flavobacteriales</taxon>
        <taxon>Flavobacteriaceae</taxon>
        <taxon>Altibacter/Constantimarinum group</taxon>
        <taxon>Constantimarinum</taxon>
    </lineage>
</organism>
<name>A0A7G8PUZ9_9FLAO</name>
<dbReference type="AlphaFoldDB" id="A0A7G8PUZ9"/>
<dbReference type="EMBL" id="CP052909">
    <property type="protein sequence ID" value="QNJ98165.1"/>
    <property type="molecule type" value="Genomic_DNA"/>
</dbReference>
<gene>
    <name evidence="1" type="ORF">ALE3EI_1611</name>
</gene>
<evidence type="ECO:0000313" key="2">
    <source>
        <dbReference type="Proteomes" id="UP000515514"/>
    </source>
</evidence>
<sequence length="217" mass="25327">MKYLSFILCILFTIVSNGQEKRSPTIIVLNSQETIIAQELDSITQTYVTKKLDAQGKKRIREENGKKFKFKAQKEIDFLQNTDISSNISFGLNYWLSFKFFEYFENMLIYPAKESNDSGIRTLEAIADKHDVNWVINIKRVEFYVENGEKKAKVDFQLYNQKFNEIVIEDQITAGDKNPGFEFACENETLSCVINNSISKMSVPILYFIGQNRNYWR</sequence>
<reference evidence="1 2" key="1">
    <citation type="submission" date="2020-04" db="EMBL/GenBank/DDBJ databases">
        <title>Genome sequence of Altibacter aquimarinus strain ALE3EI.</title>
        <authorList>
            <person name="Oh H.-M."/>
            <person name="Jang D."/>
        </authorList>
    </citation>
    <scope>NUCLEOTIDE SEQUENCE [LARGE SCALE GENOMIC DNA]</scope>
    <source>
        <strain evidence="1 2">ALE3EI</strain>
    </source>
</reference>
<protein>
    <submittedName>
        <fullName evidence="1">Uncharacterized protein</fullName>
    </submittedName>
</protein>